<reference evidence="2" key="1">
    <citation type="submission" date="2021-01" db="EMBL/GenBank/DDBJ databases">
        <authorList>
            <person name="Corre E."/>
            <person name="Pelletier E."/>
            <person name="Niang G."/>
            <person name="Scheremetjew M."/>
            <person name="Finn R."/>
            <person name="Kale V."/>
            <person name="Holt S."/>
            <person name="Cochrane G."/>
            <person name="Meng A."/>
            <person name="Brown T."/>
            <person name="Cohen L."/>
        </authorList>
    </citation>
    <scope>NUCLEOTIDE SEQUENCE</scope>
    <source>
        <strain evidence="2">CCMP127</strain>
    </source>
</reference>
<accession>A0A7S3KZF8</accession>
<feature type="compositionally biased region" description="Low complexity" evidence="1">
    <location>
        <begin position="306"/>
        <end position="320"/>
    </location>
</feature>
<sequence length="401" mass="44381">MELTWWQTTASSENNNANKDNDDDDDDQIGPHLSMQQLRDLKRQREFEKLVRREEKIGRQKLYERRVKQGLVVADPEKKIESQQADASSSYANKNDNNDNNEPSSQQQEQEQSYMEFDGPCVICLEPDLESKQDLMTLRQVLQQDGGLGALYSPFCATATVDPSLIATTPSTFTKRLRGGDFRPVIPIASFATVSQAIPVAQKLRKLWEPLQWEVTDLHILESTASHQKQINGEESLDQQQQMPPIWGFAPKKTQAALSSDKQQMMMGCSALISLYGEEMEMDDELNEEIANLVAKTGQDGGGSGAANNADNSGASSSASFTADDLNVQRHGSIDDIEAFLEDDNEADYDEGTVVVIGRVHFFTGDARIYQGMPATSTSVYDLSASFKKTNTNTTTAKGGK</sequence>
<dbReference type="EMBL" id="HBIM01004637">
    <property type="protein sequence ID" value="CAE0406029.1"/>
    <property type="molecule type" value="Transcribed_RNA"/>
</dbReference>
<feature type="compositionally biased region" description="Polar residues" evidence="1">
    <location>
        <begin position="1"/>
        <end position="13"/>
    </location>
</feature>
<evidence type="ECO:0000313" key="2">
    <source>
        <dbReference type="EMBL" id="CAE0406029.1"/>
    </source>
</evidence>
<feature type="compositionally biased region" description="Low complexity" evidence="1">
    <location>
        <begin position="85"/>
        <end position="113"/>
    </location>
</feature>
<name>A0A7S3KZF8_9STRA</name>
<gene>
    <name evidence="2" type="ORF">ACOF00016_LOCUS3966</name>
</gene>
<feature type="region of interest" description="Disordered" evidence="1">
    <location>
        <begin position="1"/>
        <end position="41"/>
    </location>
</feature>
<protein>
    <submittedName>
        <fullName evidence="2">Uncharacterized protein</fullName>
    </submittedName>
</protein>
<feature type="region of interest" description="Disordered" evidence="1">
    <location>
        <begin position="77"/>
        <end position="113"/>
    </location>
</feature>
<dbReference type="AlphaFoldDB" id="A0A7S3KZF8"/>
<organism evidence="2">
    <name type="scientific">Amphora coffeiformis</name>
    <dbReference type="NCBI Taxonomy" id="265554"/>
    <lineage>
        <taxon>Eukaryota</taxon>
        <taxon>Sar</taxon>
        <taxon>Stramenopiles</taxon>
        <taxon>Ochrophyta</taxon>
        <taxon>Bacillariophyta</taxon>
        <taxon>Bacillariophyceae</taxon>
        <taxon>Bacillariophycidae</taxon>
        <taxon>Thalassiophysales</taxon>
        <taxon>Catenulaceae</taxon>
        <taxon>Amphora</taxon>
    </lineage>
</organism>
<evidence type="ECO:0000256" key="1">
    <source>
        <dbReference type="SAM" id="MobiDB-lite"/>
    </source>
</evidence>
<feature type="region of interest" description="Disordered" evidence="1">
    <location>
        <begin position="297"/>
        <end position="320"/>
    </location>
</feature>
<proteinExistence type="predicted"/>